<dbReference type="EMBL" id="NBII01000006">
    <property type="protein sequence ID" value="PAV18212.1"/>
    <property type="molecule type" value="Genomic_DNA"/>
</dbReference>
<evidence type="ECO:0000256" key="3">
    <source>
        <dbReference type="ARBA" id="ARBA00022617"/>
    </source>
</evidence>
<feature type="domain" description="Heme haloperoxidase family profile" evidence="8">
    <location>
        <begin position="60"/>
        <end position="266"/>
    </location>
</feature>
<keyword evidence="2" id="KW-0575">Peroxidase</keyword>
<dbReference type="PROSITE" id="PS51405">
    <property type="entry name" value="HEME_HALOPEROXIDASE"/>
    <property type="match status" value="1"/>
</dbReference>
<protein>
    <submittedName>
        <fullName evidence="9">Chloroperoxidase</fullName>
    </submittedName>
</protein>
<dbReference type="Pfam" id="PF01328">
    <property type="entry name" value="Peroxidase_2"/>
    <property type="match status" value="1"/>
</dbReference>
<dbReference type="InParanoid" id="A0A286UF09"/>
<dbReference type="InterPro" id="IPR000028">
    <property type="entry name" value="Chloroperoxidase"/>
</dbReference>
<evidence type="ECO:0000256" key="1">
    <source>
        <dbReference type="ARBA" id="ARBA00001970"/>
    </source>
</evidence>
<keyword evidence="10" id="KW-1185">Reference proteome</keyword>
<evidence type="ECO:0000256" key="4">
    <source>
        <dbReference type="ARBA" id="ARBA00022723"/>
    </source>
</evidence>
<gene>
    <name evidence="9" type="ORF">PNOK_0669800</name>
</gene>
<keyword evidence="3" id="KW-0349">Heme</keyword>
<evidence type="ECO:0000256" key="7">
    <source>
        <dbReference type="ARBA" id="ARBA00025795"/>
    </source>
</evidence>
<evidence type="ECO:0000256" key="2">
    <source>
        <dbReference type="ARBA" id="ARBA00022559"/>
    </source>
</evidence>
<dbReference type="GO" id="GO:0004601">
    <property type="term" value="F:peroxidase activity"/>
    <property type="evidence" value="ECO:0007669"/>
    <property type="project" value="UniProtKB-KW"/>
</dbReference>
<dbReference type="InterPro" id="IPR036851">
    <property type="entry name" value="Chloroperoxidase-like_sf"/>
</dbReference>
<evidence type="ECO:0000313" key="10">
    <source>
        <dbReference type="Proteomes" id="UP000217199"/>
    </source>
</evidence>
<keyword evidence="4" id="KW-0479">Metal-binding</keyword>
<keyword evidence="6" id="KW-0408">Iron</keyword>
<comment type="cofactor">
    <cofactor evidence="1">
        <name>heme b</name>
        <dbReference type="ChEBI" id="CHEBI:60344"/>
    </cofactor>
</comment>
<organism evidence="9 10">
    <name type="scientific">Pyrrhoderma noxium</name>
    <dbReference type="NCBI Taxonomy" id="2282107"/>
    <lineage>
        <taxon>Eukaryota</taxon>
        <taxon>Fungi</taxon>
        <taxon>Dikarya</taxon>
        <taxon>Basidiomycota</taxon>
        <taxon>Agaricomycotina</taxon>
        <taxon>Agaricomycetes</taxon>
        <taxon>Hymenochaetales</taxon>
        <taxon>Hymenochaetaceae</taxon>
        <taxon>Pyrrhoderma</taxon>
    </lineage>
</organism>
<evidence type="ECO:0000256" key="5">
    <source>
        <dbReference type="ARBA" id="ARBA00023002"/>
    </source>
</evidence>
<sequence>MWASIALSRISGGIGGFLSSIANNIYVFSWDFSLFLLNLVAFKRKVGKVTLEGNPGFGGKWPEYIPPKPTDSRGPCPALNALANHGLLPRDGRNISYKEMGDVIKKTYNFAPSFCYFVPKYMADLLTRDHNRDTIDLSDMNVHNGIEHDASLTRHDIAIQPDQSKPALDIIDDLLSSATGPNNTLTPHDLSLVSTRRRAEARARNSEFSLSTFHKLFGSSNSSTMLTIFGGKVDDLQVLLKEERIPDGWESRVRNPFGLTFAAFNLTVFRVELGIDESSKTRQRIAEELKERDASKKERKFSVDWFSY</sequence>
<dbReference type="Gene3D" id="1.10.489.10">
    <property type="entry name" value="Chloroperoxidase-like"/>
    <property type="match status" value="1"/>
</dbReference>
<dbReference type="OrthoDB" id="407298at2759"/>
<dbReference type="PANTHER" id="PTHR33577:SF18">
    <property type="entry name" value="HEME HALOPEROXIDASE FAMILY PROFILE DOMAIN-CONTAINING PROTEIN"/>
    <property type="match status" value="1"/>
</dbReference>
<dbReference type="PANTHER" id="PTHR33577">
    <property type="entry name" value="STERIGMATOCYSTIN BIOSYNTHESIS PEROXIDASE STCC-RELATED"/>
    <property type="match status" value="1"/>
</dbReference>
<evidence type="ECO:0000259" key="8">
    <source>
        <dbReference type="PROSITE" id="PS51405"/>
    </source>
</evidence>
<evidence type="ECO:0000256" key="6">
    <source>
        <dbReference type="ARBA" id="ARBA00023004"/>
    </source>
</evidence>
<accession>A0A286UF09</accession>
<evidence type="ECO:0000313" key="9">
    <source>
        <dbReference type="EMBL" id="PAV18212.1"/>
    </source>
</evidence>
<dbReference type="SUPFAM" id="SSF47571">
    <property type="entry name" value="Cloroperoxidase"/>
    <property type="match status" value="1"/>
</dbReference>
<proteinExistence type="inferred from homology"/>
<keyword evidence="5" id="KW-0560">Oxidoreductase</keyword>
<dbReference type="STRING" id="2282107.A0A286UF09"/>
<dbReference type="Proteomes" id="UP000217199">
    <property type="component" value="Unassembled WGS sequence"/>
</dbReference>
<comment type="similarity">
    <text evidence="7">Belongs to the chloroperoxidase family.</text>
</comment>
<reference evidence="9 10" key="1">
    <citation type="journal article" date="2017" name="Mol. Ecol.">
        <title>Comparative and population genomic landscape of Phellinus noxius: A hypervariable fungus causing root rot in trees.</title>
        <authorList>
            <person name="Chung C.L."/>
            <person name="Lee T.J."/>
            <person name="Akiba M."/>
            <person name="Lee H.H."/>
            <person name="Kuo T.H."/>
            <person name="Liu D."/>
            <person name="Ke H.M."/>
            <person name="Yokoi T."/>
            <person name="Roa M.B."/>
            <person name="Lu M.J."/>
            <person name="Chang Y.Y."/>
            <person name="Ann P.J."/>
            <person name="Tsai J.N."/>
            <person name="Chen C.Y."/>
            <person name="Tzean S.S."/>
            <person name="Ota Y."/>
            <person name="Hattori T."/>
            <person name="Sahashi N."/>
            <person name="Liou R.F."/>
            <person name="Kikuchi T."/>
            <person name="Tsai I.J."/>
        </authorList>
    </citation>
    <scope>NUCLEOTIDE SEQUENCE [LARGE SCALE GENOMIC DNA]</scope>
    <source>
        <strain evidence="9 10">FFPRI411160</strain>
    </source>
</reference>
<name>A0A286UF09_9AGAM</name>
<comment type="caution">
    <text evidence="9">The sequence shown here is derived from an EMBL/GenBank/DDBJ whole genome shotgun (WGS) entry which is preliminary data.</text>
</comment>
<dbReference type="AlphaFoldDB" id="A0A286UF09"/>
<dbReference type="GO" id="GO:0046872">
    <property type="term" value="F:metal ion binding"/>
    <property type="evidence" value="ECO:0007669"/>
    <property type="project" value="UniProtKB-KW"/>
</dbReference>